<dbReference type="GeneID" id="27801626"/>
<proteinExistence type="predicted"/>
<dbReference type="Proteomes" id="UP000494102">
    <property type="component" value="Unassembled WGS sequence"/>
</dbReference>
<evidence type="ECO:0000313" key="2">
    <source>
        <dbReference type="EMBL" id="CAB4051760.1"/>
    </source>
</evidence>
<dbReference type="EMBL" id="CADILN010000010">
    <property type="protein sequence ID" value="CAB4051760.1"/>
    <property type="molecule type" value="Genomic_DNA"/>
</dbReference>
<organism evidence="2 3">
    <name type="scientific">Paraburkholderia phenoliruptrix</name>
    <dbReference type="NCBI Taxonomy" id="252970"/>
    <lineage>
        <taxon>Bacteria</taxon>
        <taxon>Pseudomonadati</taxon>
        <taxon>Pseudomonadota</taxon>
        <taxon>Betaproteobacteria</taxon>
        <taxon>Burkholderiales</taxon>
        <taxon>Burkholderiaceae</taxon>
        <taxon>Paraburkholderia</taxon>
    </lineage>
</organism>
<dbReference type="AlphaFoldDB" id="A0A6J5KCX3"/>
<name>A0A6J5KCX3_9BURK</name>
<evidence type="ECO:0000313" key="3">
    <source>
        <dbReference type="Proteomes" id="UP000494102"/>
    </source>
</evidence>
<protein>
    <submittedName>
        <fullName evidence="2">Uncharacterized protein</fullName>
    </submittedName>
</protein>
<sequence length="224" mass="25156">MDQAFLRVRSASLEHFTLLELIACSVSSVLDTEPVNEDCKVSCETGATDWTSPTNALTDALPAAVRRVLGDARVSAFTHELLASGALRLYVDVGTLQRRCELIERQWRDQELLCAFVERQASMPMIRRFFRTATRTTISQLRDELGVAAPTKPRALAPCAMDALFDAWARLNDIGDPRERYLALHKRYQGQWSLATLFAALEPDTRDCHPNSSPKEPHHVRHAP</sequence>
<reference evidence="2 3" key="1">
    <citation type="submission" date="2020-04" db="EMBL/GenBank/DDBJ databases">
        <authorList>
            <person name="De Canck E."/>
        </authorList>
    </citation>
    <scope>NUCLEOTIDE SEQUENCE [LARGE SCALE GENOMIC DNA]</scope>
    <source>
        <strain evidence="2 3">LMG 9964</strain>
    </source>
</reference>
<gene>
    <name evidence="2" type="ORF">LMG9964_05439</name>
</gene>
<dbReference type="RefSeq" id="WP_015004539.1">
    <property type="nucleotide sequence ID" value="NZ_CADILN010000010.1"/>
</dbReference>
<feature type="region of interest" description="Disordered" evidence="1">
    <location>
        <begin position="205"/>
        <end position="224"/>
    </location>
</feature>
<accession>A0A6J5KCX3</accession>
<evidence type="ECO:0000256" key="1">
    <source>
        <dbReference type="SAM" id="MobiDB-lite"/>
    </source>
</evidence>